<dbReference type="Pfam" id="PF00892">
    <property type="entry name" value="EamA"/>
    <property type="match status" value="2"/>
</dbReference>
<protein>
    <submittedName>
        <fullName evidence="8">Drug/metabolite transporter (DMT)-like permease</fullName>
    </submittedName>
</protein>
<name>A0A7W9EZ01_9RHOB</name>
<dbReference type="AlphaFoldDB" id="A0A7W9EZ01"/>
<evidence type="ECO:0000256" key="6">
    <source>
        <dbReference type="SAM" id="Phobius"/>
    </source>
</evidence>
<feature type="transmembrane region" description="Helical" evidence="6">
    <location>
        <begin position="73"/>
        <end position="92"/>
    </location>
</feature>
<keyword evidence="4 6" id="KW-1133">Transmembrane helix</keyword>
<dbReference type="InterPro" id="IPR037185">
    <property type="entry name" value="EmrE-like"/>
</dbReference>
<reference evidence="8 9" key="1">
    <citation type="submission" date="2020-08" db="EMBL/GenBank/DDBJ databases">
        <title>Genomic Encyclopedia of Type Strains, Phase IV (KMG-IV): sequencing the most valuable type-strain genomes for metagenomic binning, comparative biology and taxonomic classification.</title>
        <authorList>
            <person name="Goeker M."/>
        </authorList>
    </citation>
    <scope>NUCLEOTIDE SEQUENCE [LARGE SCALE GENOMIC DNA]</scope>
    <source>
        <strain evidence="8 9">DSM 101064</strain>
    </source>
</reference>
<dbReference type="SUPFAM" id="SSF103481">
    <property type="entry name" value="Multidrug resistance efflux transporter EmrE"/>
    <property type="match status" value="2"/>
</dbReference>
<dbReference type="EMBL" id="JACIJM010000003">
    <property type="protein sequence ID" value="MBB5721660.1"/>
    <property type="molecule type" value="Genomic_DNA"/>
</dbReference>
<feature type="transmembrane region" description="Helical" evidence="6">
    <location>
        <begin position="30"/>
        <end position="52"/>
    </location>
</feature>
<keyword evidence="9" id="KW-1185">Reference proteome</keyword>
<comment type="caution">
    <text evidence="8">The sequence shown here is derived from an EMBL/GenBank/DDBJ whole genome shotgun (WGS) entry which is preliminary data.</text>
</comment>
<evidence type="ECO:0000256" key="4">
    <source>
        <dbReference type="ARBA" id="ARBA00022989"/>
    </source>
</evidence>
<dbReference type="PANTHER" id="PTHR22911">
    <property type="entry name" value="ACYL-MALONYL CONDENSING ENZYME-RELATED"/>
    <property type="match status" value="1"/>
</dbReference>
<feature type="transmembrane region" description="Helical" evidence="6">
    <location>
        <begin position="7"/>
        <end position="24"/>
    </location>
</feature>
<evidence type="ECO:0000313" key="9">
    <source>
        <dbReference type="Proteomes" id="UP000535415"/>
    </source>
</evidence>
<comment type="similarity">
    <text evidence="2">Belongs to the drug/metabolite transporter (DMT) superfamily. 10 TMS drug/metabolite exporter (DME) (TC 2.A.7.3) family.</text>
</comment>
<evidence type="ECO:0000256" key="5">
    <source>
        <dbReference type="ARBA" id="ARBA00023136"/>
    </source>
</evidence>
<dbReference type="PANTHER" id="PTHR22911:SF6">
    <property type="entry name" value="SOLUTE CARRIER FAMILY 35 MEMBER G1"/>
    <property type="match status" value="1"/>
</dbReference>
<sequence length="294" mass="31107">MDNARGAALMVLAMFGFAVEDMLIKQMAAGLPVGQVITVLGIGGAIIFGFIARSYGDRLWSRDSLHPKLLLRNACEVFGTLGFVAAIALTPISTASAILQATPLVVTLGAAVFLGETVGWRRWLAIAIGLCGVLLIIRPGMDAFDPKSLLAVMGVVGLAARDLATRSIPRTISSRVIAFYAFVVSIITGFLLLAFGVTGTTWLVPDTTDTLRLIAAVVVGVSAYYAIVAATRIGEMSIVAPFRYSRLVFALVIGVLAFGERPDALTLLGGVIIVASGIYTLWREAKLRRASPSH</sequence>
<dbReference type="GO" id="GO:0016020">
    <property type="term" value="C:membrane"/>
    <property type="evidence" value="ECO:0007669"/>
    <property type="project" value="UniProtKB-SubCell"/>
</dbReference>
<feature type="transmembrane region" description="Helical" evidence="6">
    <location>
        <begin position="242"/>
        <end position="258"/>
    </location>
</feature>
<feature type="transmembrane region" description="Helical" evidence="6">
    <location>
        <begin position="210"/>
        <end position="230"/>
    </location>
</feature>
<keyword evidence="5 6" id="KW-0472">Membrane</keyword>
<gene>
    <name evidence="8" type="ORF">FHS72_001272</name>
</gene>
<feature type="transmembrane region" description="Helical" evidence="6">
    <location>
        <begin position="123"/>
        <end position="141"/>
    </location>
</feature>
<organism evidence="8 9">
    <name type="scientific">Yoonia ponticola</name>
    <dbReference type="NCBI Taxonomy" id="1524255"/>
    <lineage>
        <taxon>Bacteria</taxon>
        <taxon>Pseudomonadati</taxon>
        <taxon>Pseudomonadota</taxon>
        <taxon>Alphaproteobacteria</taxon>
        <taxon>Rhodobacterales</taxon>
        <taxon>Paracoccaceae</taxon>
        <taxon>Yoonia</taxon>
    </lineage>
</organism>
<dbReference type="Proteomes" id="UP000535415">
    <property type="component" value="Unassembled WGS sequence"/>
</dbReference>
<feature type="domain" description="EamA" evidence="7">
    <location>
        <begin position="5"/>
        <end position="137"/>
    </location>
</feature>
<comment type="subcellular location">
    <subcellularLocation>
        <location evidence="1">Membrane</location>
        <topology evidence="1">Multi-pass membrane protein</topology>
    </subcellularLocation>
</comment>
<proteinExistence type="inferred from homology"/>
<feature type="transmembrane region" description="Helical" evidence="6">
    <location>
        <begin position="176"/>
        <end position="204"/>
    </location>
</feature>
<feature type="domain" description="EamA" evidence="7">
    <location>
        <begin position="149"/>
        <end position="276"/>
    </location>
</feature>
<evidence type="ECO:0000313" key="8">
    <source>
        <dbReference type="EMBL" id="MBB5721660.1"/>
    </source>
</evidence>
<feature type="transmembrane region" description="Helical" evidence="6">
    <location>
        <begin position="264"/>
        <end position="282"/>
    </location>
</feature>
<evidence type="ECO:0000256" key="3">
    <source>
        <dbReference type="ARBA" id="ARBA00022692"/>
    </source>
</evidence>
<evidence type="ECO:0000259" key="7">
    <source>
        <dbReference type="Pfam" id="PF00892"/>
    </source>
</evidence>
<accession>A0A7W9EZ01</accession>
<dbReference type="RefSeq" id="WP_183527222.1">
    <property type="nucleotide sequence ID" value="NZ_JACIJM010000003.1"/>
</dbReference>
<evidence type="ECO:0000256" key="1">
    <source>
        <dbReference type="ARBA" id="ARBA00004141"/>
    </source>
</evidence>
<evidence type="ECO:0000256" key="2">
    <source>
        <dbReference type="ARBA" id="ARBA00009853"/>
    </source>
</evidence>
<dbReference type="InterPro" id="IPR000620">
    <property type="entry name" value="EamA_dom"/>
</dbReference>
<keyword evidence="3 6" id="KW-0812">Transmembrane</keyword>